<accession>C6RGN1</accession>
<name>C6RGN1_9BACT</name>
<keyword evidence="4 10" id="KW-1003">Cell membrane</keyword>
<dbReference type="Proteomes" id="UP000003107">
    <property type="component" value="Unassembled WGS sequence"/>
</dbReference>
<gene>
    <name evidence="11" type="primary">fliL</name>
    <name evidence="11" type="ORF">CAMSH0001_0687</name>
</gene>
<evidence type="ECO:0000256" key="1">
    <source>
        <dbReference type="ARBA" id="ARBA00002254"/>
    </source>
</evidence>
<keyword evidence="11" id="KW-0282">Flagellum</keyword>
<dbReference type="GO" id="GO:0006935">
    <property type="term" value="P:chemotaxis"/>
    <property type="evidence" value="ECO:0007669"/>
    <property type="project" value="UniProtKB-KW"/>
</dbReference>
<dbReference type="NCBIfam" id="NF006283">
    <property type="entry name" value="PRK08455.1"/>
    <property type="match status" value="1"/>
</dbReference>
<keyword evidence="11" id="KW-0966">Cell projection</keyword>
<evidence type="ECO:0000313" key="11">
    <source>
        <dbReference type="EMBL" id="EET79581.1"/>
    </source>
</evidence>
<reference evidence="11 12" key="1">
    <citation type="submission" date="2009-07" db="EMBL/GenBank/DDBJ databases">
        <authorList>
            <person name="Madupu R."/>
            <person name="Sebastian Y."/>
            <person name="Durkin A.S."/>
            <person name="Torralba M."/>
            <person name="Methe B."/>
            <person name="Sutton G.G."/>
            <person name="Strausberg R.L."/>
            <person name="Nelson K.E."/>
        </authorList>
    </citation>
    <scope>NUCLEOTIDE SEQUENCE [LARGE SCALE GENOMIC DNA]</scope>
    <source>
        <strain evidence="11 12">RM3277</strain>
    </source>
</reference>
<comment type="function">
    <text evidence="1 10">Controls the rotational direction of flagella during chemotaxis.</text>
</comment>
<dbReference type="PANTHER" id="PTHR35091:SF2">
    <property type="entry name" value="FLAGELLAR PROTEIN FLIL"/>
    <property type="match status" value="1"/>
</dbReference>
<dbReference type="RefSeq" id="WP_004321393.1">
    <property type="nucleotide sequence ID" value="NZ_ACVQ01000019.1"/>
</dbReference>
<dbReference type="Pfam" id="PF03748">
    <property type="entry name" value="FliL"/>
    <property type="match status" value="1"/>
</dbReference>
<keyword evidence="5 10" id="KW-0145">Chemotaxis</keyword>
<dbReference type="GO" id="GO:0005886">
    <property type="term" value="C:plasma membrane"/>
    <property type="evidence" value="ECO:0007669"/>
    <property type="project" value="UniProtKB-SubCell"/>
</dbReference>
<comment type="subcellular location">
    <subcellularLocation>
        <location evidence="2">Cell membrane</location>
        <topology evidence="2">Single-pass membrane protein</topology>
    </subcellularLocation>
</comment>
<comment type="caution">
    <text evidence="11">The sequence shown here is derived from an EMBL/GenBank/DDBJ whole genome shotgun (WGS) entry which is preliminary data.</text>
</comment>
<keyword evidence="7 10" id="KW-0283">Flagellar rotation</keyword>
<evidence type="ECO:0000256" key="2">
    <source>
        <dbReference type="ARBA" id="ARBA00004162"/>
    </source>
</evidence>
<sequence length="177" mass="19487">MAEEISENQGKKGNGLVLIIIIVILLLLLVVGGLLAFLLMGGNEENAQAQTAQVQTEQVQAAAPKNTAGKRSNDYVNMGPVYPLDQFIVNLLSESGSRYLKTKVDLELSADTLTPEIDKKKPLIRDIVVSTLSSKTYEEVSTQKGKNRLKDEIVDRLNEVLADGHIKNIYFTDFVVQ</sequence>
<organism evidence="11 12">
    <name type="scientific">Campylobacter showae RM3277</name>
    <dbReference type="NCBI Taxonomy" id="553219"/>
    <lineage>
        <taxon>Bacteria</taxon>
        <taxon>Pseudomonadati</taxon>
        <taxon>Campylobacterota</taxon>
        <taxon>Epsilonproteobacteria</taxon>
        <taxon>Campylobacterales</taxon>
        <taxon>Campylobacteraceae</taxon>
        <taxon>Campylobacter</taxon>
    </lineage>
</organism>
<evidence type="ECO:0000256" key="6">
    <source>
        <dbReference type="ARBA" id="ARBA00022692"/>
    </source>
</evidence>
<dbReference type="GO" id="GO:0009425">
    <property type="term" value="C:bacterial-type flagellum basal body"/>
    <property type="evidence" value="ECO:0007669"/>
    <property type="project" value="InterPro"/>
</dbReference>
<dbReference type="EMBL" id="ACVQ01000019">
    <property type="protein sequence ID" value="EET79581.1"/>
    <property type="molecule type" value="Genomic_DNA"/>
</dbReference>
<dbReference type="STRING" id="553219.CAMSH0001_0687"/>
<keyword evidence="12" id="KW-1185">Reference proteome</keyword>
<evidence type="ECO:0000256" key="10">
    <source>
        <dbReference type="RuleBase" id="RU364125"/>
    </source>
</evidence>
<keyword evidence="6 10" id="KW-0812">Transmembrane</keyword>
<evidence type="ECO:0000256" key="4">
    <source>
        <dbReference type="ARBA" id="ARBA00022475"/>
    </source>
</evidence>
<protein>
    <recommendedName>
        <fullName evidence="10">Flagellar protein FliL</fullName>
    </recommendedName>
</protein>
<comment type="similarity">
    <text evidence="3 10">Belongs to the FliL family.</text>
</comment>
<evidence type="ECO:0000256" key="5">
    <source>
        <dbReference type="ARBA" id="ARBA00022500"/>
    </source>
</evidence>
<dbReference type="eggNOG" id="COG1580">
    <property type="taxonomic scope" value="Bacteria"/>
</dbReference>
<evidence type="ECO:0000313" key="12">
    <source>
        <dbReference type="Proteomes" id="UP000003107"/>
    </source>
</evidence>
<dbReference type="PANTHER" id="PTHR35091">
    <property type="entry name" value="FLAGELLAR PROTEIN FLIL"/>
    <property type="match status" value="1"/>
</dbReference>
<dbReference type="AlphaFoldDB" id="C6RGN1"/>
<evidence type="ECO:0000256" key="7">
    <source>
        <dbReference type="ARBA" id="ARBA00022779"/>
    </source>
</evidence>
<feature type="transmembrane region" description="Helical" evidence="10">
    <location>
        <begin position="16"/>
        <end position="40"/>
    </location>
</feature>
<evidence type="ECO:0000256" key="8">
    <source>
        <dbReference type="ARBA" id="ARBA00022989"/>
    </source>
</evidence>
<keyword evidence="8 10" id="KW-1133">Transmembrane helix</keyword>
<evidence type="ECO:0000256" key="9">
    <source>
        <dbReference type="ARBA" id="ARBA00023136"/>
    </source>
</evidence>
<dbReference type="GO" id="GO:0071978">
    <property type="term" value="P:bacterial-type flagellum-dependent swarming motility"/>
    <property type="evidence" value="ECO:0007669"/>
    <property type="project" value="TreeGrafter"/>
</dbReference>
<dbReference type="OrthoDB" id="9799777at2"/>
<keyword evidence="11" id="KW-0969">Cilium</keyword>
<evidence type="ECO:0000256" key="3">
    <source>
        <dbReference type="ARBA" id="ARBA00008281"/>
    </source>
</evidence>
<dbReference type="InterPro" id="IPR005503">
    <property type="entry name" value="FliL"/>
</dbReference>
<keyword evidence="9 10" id="KW-0472">Membrane</keyword>
<proteinExistence type="inferred from homology"/>
<dbReference type="GeneID" id="60990467"/>